<evidence type="ECO:0000313" key="2">
    <source>
        <dbReference type="EMBL" id="GAA0774480.1"/>
    </source>
</evidence>
<accession>A0ABN1KRX7</accession>
<organism evidence="2 3">
    <name type="scientific">Clostridium subterminale</name>
    <dbReference type="NCBI Taxonomy" id="1550"/>
    <lineage>
        <taxon>Bacteria</taxon>
        <taxon>Bacillati</taxon>
        <taxon>Bacillota</taxon>
        <taxon>Clostridia</taxon>
        <taxon>Eubacteriales</taxon>
        <taxon>Clostridiaceae</taxon>
        <taxon>Clostridium</taxon>
    </lineage>
</organism>
<proteinExistence type="predicted"/>
<dbReference type="InterPro" id="IPR054201">
    <property type="entry name" value="DUF6906"/>
</dbReference>
<evidence type="ECO:0000259" key="1">
    <source>
        <dbReference type="Pfam" id="PF21847"/>
    </source>
</evidence>
<dbReference type="RefSeq" id="WP_343826705.1">
    <property type="nucleotide sequence ID" value="NZ_BAAACI010000006.1"/>
</dbReference>
<reference evidence="2 3" key="1">
    <citation type="journal article" date="2019" name="Int. J. Syst. Evol. Microbiol.">
        <title>The Global Catalogue of Microorganisms (GCM) 10K type strain sequencing project: providing services to taxonomists for standard genome sequencing and annotation.</title>
        <authorList>
            <consortium name="The Broad Institute Genomics Platform"/>
            <consortium name="The Broad Institute Genome Sequencing Center for Infectious Disease"/>
            <person name="Wu L."/>
            <person name="Ma J."/>
        </authorList>
    </citation>
    <scope>NUCLEOTIDE SEQUENCE [LARGE SCALE GENOMIC DNA]</scope>
    <source>
        <strain evidence="2 3">JCM 1417</strain>
    </source>
</reference>
<dbReference type="Pfam" id="PF21847">
    <property type="entry name" value="DUF6906"/>
    <property type="match status" value="1"/>
</dbReference>
<evidence type="ECO:0000313" key="3">
    <source>
        <dbReference type="Proteomes" id="UP001501047"/>
    </source>
</evidence>
<feature type="domain" description="DUF6906" evidence="1">
    <location>
        <begin position="1"/>
        <end position="39"/>
    </location>
</feature>
<dbReference type="EMBL" id="BAAACI010000006">
    <property type="protein sequence ID" value="GAA0774480.1"/>
    <property type="molecule type" value="Genomic_DNA"/>
</dbReference>
<dbReference type="Proteomes" id="UP001501047">
    <property type="component" value="Unassembled WGS sequence"/>
</dbReference>
<comment type="caution">
    <text evidence="2">The sequence shown here is derived from an EMBL/GenBank/DDBJ whole genome shotgun (WGS) entry which is preliminary data.</text>
</comment>
<name>A0ABN1KRX7_CLOSU</name>
<protein>
    <recommendedName>
        <fullName evidence="1">DUF6906 domain-containing protein</fullName>
    </recommendedName>
</protein>
<keyword evidence="3" id="KW-1185">Reference proteome</keyword>
<sequence length="50" mass="6224">MKHPKKLQRKHKEFLADKGYNPQDFLFERETDFEYIFYNVVTKMLFPVKK</sequence>
<gene>
    <name evidence="2" type="ORF">GCM10008908_24380</name>
</gene>